<evidence type="ECO:0000256" key="3">
    <source>
        <dbReference type="ARBA" id="ARBA00023082"/>
    </source>
</evidence>
<dbReference type="Pfam" id="PF04542">
    <property type="entry name" value="Sigma70_r2"/>
    <property type="match status" value="1"/>
</dbReference>
<keyword evidence="5" id="KW-0804">Transcription</keyword>
<keyword evidence="2" id="KW-0805">Transcription regulation</keyword>
<feature type="domain" description="RNA polymerase sigma-70 region 2" evidence="6">
    <location>
        <begin position="2"/>
        <end position="66"/>
    </location>
</feature>
<reference evidence="8 9" key="1">
    <citation type="submission" date="2020-09" db="EMBL/GenBank/DDBJ databases">
        <title>Sphingomonas sp., a new species isolated from pork steak.</title>
        <authorList>
            <person name="Heidler von Heilborn D."/>
        </authorList>
    </citation>
    <scope>NUCLEOTIDE SEQUENCE [LARGE SCALE GENOMIC DNA]</scope>
    <source>
        <strain evidence="9">S8-3T</strain>
    </source>
</reference>
<dbReference type="InterPro" id="IPR036388">
    <property type="entry name" value="WH-like_DNA-bd_sf"/>
</dbReference>
<dbReference type="InterPro" id="IPR013249">
    <property type="entry name" value="RNA_pol_sigma70_r4_t2"/>
</dbReference>
<dbReference type="GO" id="GO:0006352">
    <property type="term" value="P:DNA-templated transcription initiation"/>
    <property type="evidence" value="ECO:0007669"/>
    <property type="project" value="InterPro"/>
</dbReference>
<dbReference type="PANTHER" id="PTHR43133">
    <property type="entry name" value="RNA POLYMERASE ECF-TYPE SIGMA FACTO"/>
    <property type="match status" value="1"/>
</dbReference>
<keyword evidence="3" id="KW-0731">Sigma factor</keyword>
<proteinExistence type="inferred from homology"/>
<organism evidence="8 9">
    <name type="scientific">Sphingomonas alpina</name>
    <dbReference type="NCBI Taxonomy" id="653931"/>
    <lineage>
        <taxon>Bacteria</taxon>
        <taxon>Pseudomonadati</taxon>
        <taxon>Pseudomonadota</taxon>
        <taxon>Alphaproteobacteria</taxon>
        <taxon>Sphingomonadales</taxon>
        <taxon>Sphingomonadaceae</taxon>
        <taxon>Sphingomonas</taxon>
    </lineage>
</organism>
<evidence type="ECO:0000256" key="1">
    <source>
        <dbReference type="ARBA" id="ARBA00010641"/>
    </source>
</evidence>
<name>A0A7H0LRB9_9SPHN</name>
<evidence type="ECO:0000256" key="4">
    <source>
        <dbReference type="ARBA" id="ARBA00023125"/>
    </source>
</evidence>
<dbReference type="NCBIfam" id="TIGR02937">
    <property type="entry name" value="sigma70-ECF"/>
    <property type="match status" value="1"/>
</dbReference>
<dbReference type="KEGG" id="spap:H3Z74_24165"/>
<evidence type="ECO:0000259" key="7">
    <source>
        <dbReference type="Pfam" id="PF08281"/>
    </source>
</evidence>
<keyword evidence="4" id="KW-0238">DNA-binding</keyword>
<dbReference type="CDD" id="cd06171">
    <property type="entry name" value="Sigma70_r4"/>
    <property type="match status" value="1"/>
</dbReference>
<evidence type="ECO:0000259" key="6">
    <source>
        <dbReference type="Pfam" id="PF04542"/>
    </source>
</evidence>
<dbReference type="GO" id="GO:0016987">
    <property type="term" value="F:sigma factor activity"/>
    <property type="evidence" value="ECO:0007669"/>
    <property type="project" value="UniProtKB-KW"/>
</dbReference>
<dbReference type="InterPro" id="IPR039425">
    <property type="entry name" value="RNA_pol_sigma-70-like"/>
</dbReference>
<evidence type="ECO:0000313" key="8">
    <source>
        <dbReference type="EMBL" id="QNQ12222.1"/>
    </source>
</evidence>
<comment type="similarity">
    <text evidence="1">Belongs to the sigma-70 factor family. ECF subfamily.</text>
</comment>
<dbReference type="InterPro" id="IPR013324">
    <property type="entry name" value="RNA_pol_sigma_r3/r4-like"/>
</dbReference>
<dbReference type="Gene3D" id="1.10.10.10">
    <property type="entry name" value="Winged helix-like DNA-binding domain superfamily/Winged helix DNA-binding domain"/>
    <property type="match status" value="1"/>
</dbReference>
<evidence type="ECO:0000256" key="5">
    <source>
        <dbReference type="ARBA" id="ARBA00023163"/>
    </source>
</evidence>
<dbReference type="GO" id="GO:0003677">
    <property type="term" value="F:DNA binding"/>
    <property type="evidence" value="ECO:0007669"/>
    <property type="project" value="UniProtKB-KW"/>
</dbReference>
<accession>A0A7H0LRB9</accession>
<evidence type="ECO:0000313" key="9">
    <source>
        <dbReference type="Proteomes" id="UP000516148"/>
    </source>
</evidence>
<dbReference type="Pfam" id="PF08281">
    <property type="entry name" value="Sigma70_r4_2"/>
    <property type="match status" value="1"/>
</dbReference>
<dbReference type="SUPFAM" id="SSF88946">
    <property type="entry name" value="Sigma2 domain of RNA polymerase sigma factors"/>
    <property type="match status" value="1"/>
</dbReference>
<dbReference type="Gene3D" id="1.10.1740.10">
    <property type="match status" value="1"/>
</dbReference>
<dbReference type="Proteomes" id="UP000516148">
    <property type="component" value="Chromosome"/>
</dbReference>
<sequence length="159" mass="17933">MRRHRDTVYRIVRGQIGDADEALDVTQNSFIAAFSALARYDRTRPFRVWVARIAINKCHDWARRRAVRRFLTFAAPLSDAEQVADSAVPADTMLADKQALARTMRAIAGLPASLKEPLVLHTIDELSQAETAQILGISEKAVEMRVYRARAKLEKMLRG</sequence>
<dbReference type="SUPFAM" id="SSF88659">
    <property type="entry name" value="Sigma3 and sigma4 domains of RNA polymerase sigma factors"/>
    <property type="match status" value="1"/>
</dbReference>
<dbReference type="InterPro" id="IPR007627">
    <property type="entry name" value="RNA_pol_sigma70_r2"/>
</dbReference>
<dbReference type="InterPro" id="IPR014284">
    <property type="entry name" value="RNA_pol_sigma-70_dom"/>
</dbReference>
<dbReference type="AlphaFoldDB" id="A0A7H0LRB9"/>
<gene>
    <name evidence="8" type="ORF">H3Z74_24165</name>
</gene>
<protein>
    <submittedName>
        <fullName evidence="8">RNA polymerase sigma factor</fullName>
    </submittedName>
</protein>
<dbReference type="InterPro" id="IPR013325">
    <property type="entry name" value="RNA_pol_sigma_r2"/>
</dbReference>
<feature type="domain" description="RNA polymerase sigma factor 70 region 4 type 2" evidence="7">
    <location>
        <begin position="103"/>
        <end position="153"/>
    </location>
</feature>
<dbReference type="PANTHER" id="PTHR43133:SF8">
    <property type="entry name" value="RNA POLYMERASE SIGMA FACTOR HI_1459-RELATED"/>
    <property type="match status" value="1"/>
</dbReference>
<evidence type="ECO:0000256" key="2">
    <source>
        <dbReference type="ARBA" id="ARBA00023015"/>
    </source>
</evidence>
<dbReference type="EMBL" id="CP061038">
    <property type="protein sequence ID" value="QNQ12222.1"/>
    <property type="molecule type" value="Genomic_DNA"/>
</dbReference>
<keyword evidence="9" id="KW-1185">Reference proteome</keyword>